<dbReference type="InterPro" id="IPR001041">
    <property type="entry name" value="2Fe-2S_ferredoxin-type"/>
</dbReference>
<dbReference type="FunFam" id="3.30.200.210:FF:000002">
    <property type="entry name" value="NADH-ubiquinone oxidoreductase 75 kDa subunit"/>
    <property type="match status" value="1"/>
</dbReference>
<dbReference type="GO" id="GO:0016651">
    <property type="term" value="F:oxidoreductase activity, acting on NAD(P)H"/>
    <property type="evidence" value="ECO:0007669"/>
    <property type="project" value="InterPro"/>
</dbReference>
<dbReference type="PROSITE" id="PS00642">
    <property type="entry name" value="COMPLEX1_75K_2"/>
    <property type="match status" value="1"/>
</dbReference>
<evidence type="ECO:0000259" key="14">
    <source>
        <dbReference type="PROSITE" id="PS51839"/>
    </source>
</evidence>
<dbReference type="PROSITE" id="PS00641">
    <property type="entry name" value="COMPLEX1_75K_1"/>
    <property type="match status" value="1"/>
</dbReference>
<dbReference type="Proteomes" id="UP000325081">
    <property type="component" value="Unassembled WGS sequence"/>
</dbReference>
<feature type="domain" description="4Fe-4S Mo/W bis-MGD-type" evidence="13">
    <location>
        <begin position="350"/>
        <end position="406"/>
    </location>
</feature>
<dbReference type="GO" id="GO:0016020">
    <property type="term" value="C:membrane"/>
    <property type="evidence" value="ECO:0007669"/>
    <property type="project" value="InterPro"/>
</dbReference>
<dbReference type="InterPro" id="IPR000283">
    <property type="entry name" value="NADH_UbQ_OxRdtase_75kDa_su_CS"/>
</dbReference>
<keyword evidence="6" id="KW-0408">Iron</keyword>
<evidence type="ECO:0000256" key="11">
    <source>
        <dbReference type="SAM" id="Phobius"/>
    </source>
</evidence>
<dbReference type="FunFam" id="3.30.70.20:FF:000002">
    <property type="entry name" value="NADH-ubiquinone oxidoreductase 75 kDa subunit"/>
    <property type="match status" value="1"/>
</dbReference>
<keyword evidence="8" id="KW-0520">NAD</keyword>
<feature type="domain" description="4Fe-4S His(Cys)3-ligated-type" evidence="14">
    <location>
        <begin position="213"/>
        <end position="252"/>
    </location>
</feature>
<dbReference type="SUPFAM" id="SSF54292">
    <property type="entry name" value="2Fe-2S ferredoxin-like"/>
    <property type="match status" value="1"/>
</dbReference>
<comment type="caution">
    <text evidence="15">The sequence shown here is derived from an EMBL/GenBank/DDBJ whole genome shotgun (WGS) entry which is preliminary data.</text>
</comment>
<keyword evidence="15" id="KW-0830">Ubiquinone</keyword>
<dbReference type="SUPFAM" id="SSF53706">
    <property type="entry name" value="Formate dehydrogenase/DMSO reductase, domains 1-3"/>
    <property type="match status" value="1"/>
</dbReference>
<evidence type="ECO:0000256" key="8">
    <source>
        <dbReference type="ARBA" id="ARBA00023027"/>
    </source>
</evidence>
<dbReference type="Gene3D" id="3.40.50.740">
    <property type="match status" value="1"/>
</dbReference>
<keyword evidence="11" id="KW-0472">Membrane</keyword>
<comment type="cofactor">
    <cofactor evidence="1">
        <name>[4Fe-4S] cluster</name>
        <dbReference type="ChEBI" id="CHEBI:49883"/>
    </cofactor>
</comment>
<keyword evidence="7" id="KW-0411">Iron-sulfur</keyword>
<dbReference type="GO" id="GO:0008137">
    <property type="term" value="F:NADH dehydrogenase (ubiquinone) activity"/>
    <property type="evidence" value="ECO:0007669"/>
    <property type="project" value="InterPro"/>
</dbReference>
<dbReference type="SMART" id="SM00929">
    <property type="entry name" value="NADH-G_4Fe-4S_3"/>
    <property type="match status" value="1"/>
</dbReference>
<dbReference type="PROSITE" id="PS00643">
    <property type="entry name" value="COMPLEX1_75K_3"/>
    <property type="match status" value="1"/>
</dbReference>
<keyword evidence="4" id="KW-0479">Metal-binding</keyword>
<dbReference type="InterPro" id="IPR015405">
    <property type="entry name" value="NDUFS1-like_C"/>
</dbReference>
<dbReference type="Pfam" id="PF10588">
    <property type="entry name" value="NADH-G_4Fe-4S_3"/>
    <property type="match status" value="1"/>
</dbReference>
<feature type="domain" description="2Fe-2S ferredoxin-type" evidence="12">
    <location>
        <begin position="135"/>
        <end position="213"/>
    </location>
</feature>
<dbReference type="Gene3D" id="3.30.200.210">
    <property type="match status" value="1"/>
</dbReference>
<dbReference type="GO" id="GO:0046872">
    <property type="term" value="F:metal ion binding"/>
    <property type="evidence" value="ECO:0007669"/>
    <property type="project" value="UniProtKB-KW"/>
</dbReference>
<evidence type="ECO:0000256" key="2">
    <source>
        <dbReference type="ARBA" id="ARBA00005404"/>
    </source>
</evidence>
<dbReference type="InterPro" id="IPR006656">
    <property type="entry name" value="Mopterin_OxRdtase"/>
</dbReference>
<dbReference type="InterPro" id="IPR006963">
    <property type="entry name" value="Mopterin_OxRdtase_4Fe-4S_dom"/>
</dbReference>
<proteinExistence type="inferred from homology"/>
<dbReference type="PANTHER" id="PTHR43105">
    <property type="entry name" value="RESPIRATORY NITRATE REDUCTASE"/>
    <property type="match status" value="1"/>
</dbReference>
<dbReference type="GO" id="GO:0042773">
    <property type="term" value="P:ATP synthesis coupled electron transport"/>
    <property type="evidence" value="ECO:0007669"/>
    <property type="project" value="InterPro"/>
</dbReference>
<keyword evidence="11" id="KW-0812">Transmembrane</keyword>
<dbReference type="PROSITE" id="PS51085">
    <property type="entry name" value="2FE2S_FER_2"/>
    <property type="match status" value="1"/>
</dbReference>
<dbReference type="NCBIfam" id="TIGR01973">
    <property type="entry name" value="NuoG"/>
    <property type="match status" value="1"/>
</dbReference>
<dbReference type="InterPro" id="IPR050123">
    <property type="entry name" value="Prok_molybdopt-oxidoreductase"/>
</dbReference>
<evidence type="ECO:0000256" key="5">
    <source>
        <dbReference type="ARBA" id="ARBA00022967"/>
    </source>
</evidence>
<dbReference type="AlphaFoldDB" id="A0A5A7P0D3"/>
<evidence type="ECO:0000256" key="3">
    <source>
        <dbReference type="ARBA" id="ARBA00022485"/>
    </source>
</evidence>
<comment type="similarity">
    <text evidence="2 10">Belongs to the complex I 75 kDa subunit family.</text>
</comment>
<dbReference type="GO" id="GO:0051539">
    <property type="term" value="F:4 iron, 4 sulfur cluster binding"/>
    <property type="evidence" value="ECO:0007669"/>
    <property type="project" value="UniProtKB-KW"/>
</dbReference>
<name>A0A5A7P0D3_STRAF</name>
<feature type="transmembrane region" description="Helical" evidence="11">
    <location>
        <begin position="774"/>
        <end position="796"/>
    </location>
</feature>
<evidence type="ECO:0000259" key="12">
    <source>
        <dbReference type="PROSITE" id="PS51085"/>
    </source>
</evidence>
<evidence type="ECO:0000313" key="15">
    <source>
        <dbReference type="EMBL" id="GER26226.1"/>
    </source>
</evidence>
<reference evidence="16" key="1">
    <citation type="journal article" date="2019" name="Curr. Biol.">
        <title>Genome Sequence of Striga asiatica Provides Insight into the Evolution of Plant Parasitism.</title>
        <authorList>
            <person name="Yoshida S."/>
            <person name="Kim S."/>
            <person name="Wafula E.K."/>
            <person name="Tanskanen J."/>
            <person name="Kim Y.M."/>
            <person name="Honaas L."/>
            <person name="Yang Z."/>
            <person name="Spallek T."/>
            <person name="Conn C.E."/>
            <person name="Ichihashi Y."/>
            <person name="Cheong K."/>
            <person name="Cui S."/>
            <person name="Der J.P."/>
            <person name="Gundlach H."/>
            <person name="Jiao Y."/>
            <person name="Hori C."/>
            <person name="Ishida J.K."/>
            <person name="Kasahara H."/>
            <person name="Kiba T."/>
            <person name="Kim M.S."/>
            <person name="Koo N."/>
            <person name="Laohavisit A."/>
            <person name="Lee Y.H."/>
            <person name="Lumba S."/>
            <person name="McCourt P."/>
            <person name="Mortimer J.C."/>
            <person name="Mutuku J.M."/>
            <person name="Nomura T."/>
            <person name="Sasaki-Sekimoto Y."/>
            <person name="Seto Y."/>
            <person name="Wang Y."/>
            <person name="Wakatake T."/>
            <person name="Sakakibara H."/>
            <person name="Demura T."/>
            <person name="Yamaguchi S."/>
            <person name="Yoneyama K."/>
            <person name="Manabe R.I."/>
            <person name="Nelson D.C."/>
            <person name="Schulman A.H."/>
            <person name="Timko M.P."/>
            <person name="dePamphilis C.W."/>
            <person name="Choi D."/>
            <person name="Shirasu K."/>
        </authorList>
    </citation>
    <scope>NUCLEOTIDE SEQUENCE [LARGE SCALE GENOMIC DNA]</scope>
    <source>
        <strain evidence="16">cv. UVA1</strain>
    </source>
</reference>
<evidence type="ECO:0000256" key="7">
    <source>
        <dbReference type="ARBA" id="ARBA00023014"/>
    </source>
</evidence>
<dbReference type="FunFam" id="3.10.20.740:FF:000001">
    <property type="entry name" value="NADH-quinone oxidoreductase subunit G"/>
    <property type="match status" value="1"/>
</dbReference>
<dbReference type="CDD" id="cd02773">
    <property type="entry name" value="MopB_Res-Cmplx1_Nad11"/>
    <property type="match status" value="1"/>
</dbReference>
<protein>
    <submittedName>
        <fullName evidence="15">NADH-ubiquinone oxidoreductase subunit</fullName>
    </submittedName>
</protein>
<dbReference type="PROSITE" id="PS51839">
    <property type="entry name" value="4FE4S_HC3"/>
    <property type="match status" value="1"/>
</dbReference>
<dbReference type="PROSITE" id="PS51669">
    <property type="entry name" value="4FE4S_MOW_BIS_MGD"/>
    <property type="match status" value="1"/>
</dbReference>
<dbReference type="InterPro" id="IPR019574">
    <property type="entry name" value="NADH_UbQ_OxRdtase_Gsu_4Fe4S-bd"/>
</dbReference>
<dbReference type="FunFam" id="3.40.50.740:FF:000012">
    <property type="entry name" value="NADH dehydrogenase [ubiquinone] iron-sulfur protein 1 mitochondrial"/>
    <property type="match status" value="1"/>
</dbReference>
<keyword evidence="5" id="KW-1278">Translocase</keyword>
<evidence type="ECO:0000256" key="6">
    <source>
        <dbReference type="ARBA" id="ARBA00023004"/>
    </source>
</evidence>
<keyword evidence="11" id="KW-1133">Transmembrane helix</keyword>
<dbReference type="FunFam" id="3.40.50.740:FF:000017">
    <property type="entry name" value="NADH-quinone oxidoreductase"/>
    <property type="match status" value="1"/>
</dbReference>
<dbReference type="InterPro" id="IPR054351">
    <property type="entry name" value="NADH_UbQ_OxRdtase_ferredoxin"/>
</dbReference>
<dbReference type="InterPro" id="IPR010228">
    <property type="entry name" value="NADH_UbQ_OxRdtase_Gsu"/>
</dbReference>
<dbReference type="Pfam" id="PF09326">
    <property type="entry name" value="NADH_dhqG_C"/>
    <property type="match status" value="1"/>
</dbReference>
<evidence type="ECO:0000256" key="1">
    <source>
        <dbReference type="ARBA" id="ARBA00001966"/>
    </source>
</evidence>
<comment type="cofactor">
    <cofactor evidence="9">
        <name>[2Fe-2S] cluster</name>
        <dbReference type="ChEBI" id="CHEBI:190135"/>
    </cofactor>
</comment>
<evidence type="ECO:0000259" key="13">
    <source>
        <dbReference type="PROSITE" id="PS51669"/>
    </source>
</evidence>
<keyword evidence="16" id="KW-1185">Reference proteome</keyword>
<dbReference type="InterPro" id="IPR036010">
    <property type="entry name" value="2Fe-2S_ferredoxin-like_sf"/>
</dbReference>
<evidence type="ECO:0000313" key="16">
    <source>
        <dbReference type="Proteomes" id="UP000325081"/>
    </source>
</evidence>
<evidence type="ECO:0000256" key="9">
    <source>
        <dbReference type="ARBA" id="ARBA00034078"/>
    </source>
</evidence>
<dbReference type="Pfam" id="PF13510">
    <property type="entry name" value="Fer2_4"/>
    <property type="match status" value="1"/>
</dbReference>
<dbReference type="Gene3D" id="3.30.70.20">
    <property type="match status" value="1"/>
</dbReference>
<dbReference type="Pfam" id="PF22151">
    <property type="entry name" value="Fer4_NDSU1"/>
    <property type="match status" value="1"/>
</dbReference>
<keyword evidence="3" id="KW-0004">4Fe-4S</keyword>
<dbReference type="CDD" id="cd00207">
    <property type="entry name" value="fer2"/>
    <property type="match status" value="1"/>
</dbReference>
<dbReference type="Gene3D" id="3.10.20.740">
    <property type="match status" value="1"/>
</dbReference>
<dbReference type="SUPFAM" id="SSF54862">
    <property type="entry name" value="4Fe-4S ferredoxins"/>
    <property type="match status" value="1"/>
</dbReference>
<sequence>MQSGLAVDWPGGWAENAILPYILLNSTLSGKSSRQIGRKPKLKLVSPISRYCSNTPQITGNKTNIMGLGQLASRALIRSSRLAATKPTHLARRTIGSTPDLHNAEAAAAAAQPEPDLPKRNPVAGARVHFPNPDDAIEVFVDGYPVKIPKGMTVLQACEIAGVDIPRFCYHSRLSIAGNCRMCLVEVEKSPKPVASCAMPALPGMKIKTDTPLAKKAREGVMEFLLMNHPLDCPICDQGGECDLQDQSMAFGSDRGRFTETKRSVVDKNLGPLVKTVMTRCIQCTRCVRFATEIAGVQDLGMLGRGSGEEIGTYVERLMTSELSGNVIDICPVGALTSKPFAFKARNWELKGTESIDVTDAVGSNIRIDSRGPEVMRIVPRLNEDINEEWISDKTRFFYDGLKRQRLNDPMIRGADGRFKTVSWRDALAVVAEVIHKVKPSEIVGVAGKLSDAESMMALKDFLNKLGSNNIWCEGNGPNPNADLRSGYIMNTIAYVGPPADFNYDHEHLGTGPETLSELAEGRHPFTSVLSSAKNPAIIVGAGVFERKDKDVIFSTVEKIARNSNAIRPDWNGLNTLLLNASQAAALDLGLVPESGSSVEAAKFLYLMGADDVDLEKLPEDAFVVYQGHHGDRGVYRANVILPASAFSEKEGIYVNTEGCAQTTVPAVPTVGDARDDWKIIRALAEVAGVELMYNTVSDLRNRMRTVAPNLVVVDEREPAVFSSSVLRPEVKEKMDNKVPFGVAVENFYMTDSITRASKIMAQCSSVLLKKCPVWVFFFSSSVFSFVEFIIYIGVLENKHVIHMIKTTQNRGNQNKVEIEKGFSEKVFMYNSFWLLWSYLGIRRDARLNERALPILPVKLPHLHILQSPRVNTIDRDPHTIRIRPRDVKRSYAANSAESMFRCMRPERFEILGWDNEVRVSSHRAIGAVALPGHNAWWGPHAPPHSLAVTSTTVDHKFRVHLVELLICGMKRMG</sequence>
<dbReference type="Pfam" id="PF00384">
    <property type="entry name" value="Molybdopterin"/>
    <property type="match status" value="2"/>
</dbReference>
<organism evidence="15 16">
    <name type="scientific">Striga asiatica</name>
    <name type="common">Asiatic witchweed</name>
    <name type="synonym">Buchnera asiatica</name>
    <dbReference type="NCBI Taxonomy" id="4170"/>
    <lineage>
        <taxon>Eukaryota</taxon>
        <taxon>Viridiplantae</taxon>
        <taxon>Streptophyta</taxon>
        <taxon>Embryophyta</taxon>
        <taxon>Tracheophyta</taxon>
        <taxon>Spermatophyta</taxon>
        <taxon>Magnoliopsida</taxon>
        <taxon>eudicotyledons</taxon>
        <taxon>Gunneridae</taxon>
        <taxon>Pentapetalae</taxon>
        <taxon>asterids</taxon>
        <taxon>lamiids</taxon>
        <taxon>Lamiales</taxon>
        <taxon>Orobanchaceae</taxon>
        <taxon>Buchnereae</taxon>
        <taxon>Striga</taxon>
    </lineage>
</organism>
<gene>
    <name evidence="15" type="ORF">STAS_01866</name>
</gene>
<evidence type="ECO:0000256" key="4">
    <source>
        <dbReference type="ARBA" id="ARBA00022723"/>
    </source>
</evidence>
<dbReference type="EMBL" id="BKCP01000891">
    <property type="protein sequence ID" value="GER26226.1"/>
    <property type="molecule type" value="Genomic_DNA"/>
</dbReference>
<dbReference type="Pfam" id="PF22117">
    <property type="entry name" value="Fer4_Nqo3"/>
    <property type="match status" value="1"/>
</dbReference>
<dbReference type="PANTHER" id="PTHR43105:SF13">
    <property type="entry name" value="NADH-UBIQUINONE OXIDOREDUCTASE 75 KDA SUBUNIT, MITOCHONDRIAL"/>
    <property type="match status" value="1"/>
</dbReference>
<accession>A0A5A7P0D3</accession>
<evidence type="ECO:0000256" key="10">
    <source>
        <dbReference type="RuleBase" id="RU004523"/>
    </source>
</evidence>
<dbReference type="OrthoDB" id="10249365at2759"/>